<dbReference type="InterPro" id="IPR014293">
    <property type="entry name" value="RNA_pol_sigma70_actinobac"/>
</dbReference>
<dbReference type="PANTHER" id="PTHR43133">
    <property type="entry name" value="RNA POLYMERASE ECF-TYPE SIGMA FACTO"/>
    <property type="match status" value="1"/>
</dbReference>
<keyword evidence="11" id="KW-1185">Reference proteome</keyword>
<dbReference type="NCBIfam" id="TIGR02947">
    <property type="entry name" value="SigH_actino"/>
    <property type="match status" value="1"/>
</dbReference>
<dbReference type="CDD" id="cd06171">
    <property type="entry name" value="Sigma70_r4"/>
    <property type="match status" value="1"/>
</dbReference>
<dbReference type="Pfam" id="PF08281">
    <property type="entry name" value="Sigma70_r4_2"/>
    <property type="match status" value="1"/>
</dbReference>
<evidence type="ECO:0000259" key="9">
    <source>
        <dbReference type="Pfam" id="PF08281"/>
    </source>
</evidence>
<keyword evidence="3 6" id="KW-0731">Sigma factor</keyword>
<dbReference type="SUPFAM" id="SSF88946">
    <property type="entry name" value="Sigma2 domain of RNA polymerase sigma factors"/>
    <property type="match status" value="1"/>
</dbReference>
<keyword evidence="5 6" id="KW-0804">Transcription</keyword>
<dbReference type="InterPro" id="IPR007627">
    <property type="entry name" value="RNA_pol_sigma70_r2"/>
</dbReference>
<evidence type="ECO:0000256" key="7">
    <source>
        <dbReference type="SAM" id="MobiDB-lite"/>
    </source>
</evidence>
<dbReference type="InterPro" id="IPR013324">
    <property type="entry name" value="RNA_pol_sigma_r3/r4-like"/>
</dbReference>
<evidence type="ECO:0000256" key="1">
    <source>
        <dbReference type="ARBA" id="ARBA00010641"/>
    </source>
</evidence>
<evidence type="ECO:0000256" key="3">
    <source>
        <dbReference type="ARBA" id="ARBA00023082"/>
    </source>
</evidence>
<dbReference type="InterPro" id="IPR013325">
    <property type="entry name" value="RNA_pol_sigma_r2"/>
</dbReference>
<evidence type="ECO:0000256" key="4">
    <source>
        <dbReference type="ARBA" id="ARBA00023125"/>
    </source>
</evidence>
<dbReference type="FunFam" id="1.10.10.10:FF:000068">
    <property type="entry name" value="RNA polymerase sigma factor"/>
    <property type="match status" value="1"/>
</dbReference>
<evidence type="ECO:0000256" key="5">
    <source>
        <dbReference type="ARBA" id="ARBA00023163"/>
    </source>
</evidence>
<dbReference type="InterPro" id="IPR039425">
    <property type="entry name" value="RNA_pol_sigma-70-like"/>
</dbReference>
<evidence type="ECO:0000259" key="8">
    <source>
        <dbReference type="Pfam" id="PF04542"/>
    </source>
</evidence>
<evidence type="ECO:0000256" key="6">
    <source>
        <dbReference type="RuleBase" id="RU000716"/>
    </source>
</evidence>
<dbReference type="InterPro" id="IPR014284">
    <property type="entry name" value="RNA_pol_sigma-70_dom"/>
</dbReference>
<dbReference type="NCBIfam" id="TIGR02937">
    <property type="entry name" value="sigma70-ECF"/>
    <property type="match status" value="1"/>
</dbReference>
<dbReference type="Proteomes" id="UP000467105">
    <property type="component" value="Chromosome"/>
</dbReference>
<dbReference type="InterPro" id="IPR036388">
    <property type="entry name" value="WH-like_DNA-bd_sf"/>
</dbReference>
<dbReference type="GO" id="GO:0009408">
    <property type="term" value="P:response to heat"/>
    <property type="evidence" value="ECO:0007669"/>
    <property type="project" value="UniProtKB-ARBA"/>
</dbReference>
<dbReference type="Gene3D" id="1.10.1740.10">
    <property type="match status" value="1"/>
</dbReference>
<sequence>MSTATSLLDSPAGAEQLVRLIASPAALSVLSGNTAAEGTGLIDMADSDDGRDGADLTAAAPHEETDEELTARFERDAIPLLDQLYGGALRMTRNPADAEDLLQETMVKAYAGFRSFRAGTNLKAWLYRILTNTYINSYRKRQRQPAEYPTEEITDWQLASNAEHSSTGLRSAEVEALEGLPDSEIKEALQALPEDFRMAVYYADVEGFPYKEIAEIMDTPIGTVMSRLHRGRRQLRELLADVAKERGFNRGRQAHEEVSS</sequence>
<gene>
    <name evidence="10" type="primary">sigH</name>
    <name evidence="10" type="ORF">MPRM_27700</name>
</gene>
<reference evidence="10 11" key="1">
    <citation type="journal article" date="2019" name="Emerg. Microbes Infect.">
        <title>Comprehensive subspecies identification of 175 nontuberculous mycobacteria species based on 7547 genomic profiles.</title>
        <authorList>
            <person name="Matsumoto Y."/>
            <person name="Kinjo T."/>
            <person name="Motooka D."/>
            <person name="Nabeya D."/>
            <person name="Jung N."/>
            <person name="Uechi K."/>
            <person name="Horii T."/>
            <person name="Iida T."/>
            <person name="Fujita J."/>
            <person name="Nakamura S."/>
        </authorList>
    </citation>
    <scope>NUCLEOTIDE SEQUENCE [LARGE SCALE GENOMIC DNA]</scope>
    <source>
        <strain evidence="10 11">JCM 14742</strain>
    </source>
</reference>
<dbReference type="PROSITE" id="PS01063">
    <property type="entry name" value="SIGMA70_ECF"/>
    <property type="match status" value="1"/>
</dbReference>
<dbReference type="EMBL" id="AP022614">
    <property type="protein sequence ID" value="BBZ45489.1"/>
    <property type="molecule type" value="Genomic_DNA"/>
</dbReference>
<accession>A0A7I7YUW3</accession>
<proteinExistence type="inferred from homology"/>
<evidence type="ECO:0000256" key="2">
    <source>
        <dbReference type="ARBA" id="ARBA00023015"/>
    </source>
</evidence>
<evidence type="ECO:0000313" key="10">
    <source>
        <dbReference type="EMBL" id="BBZ45489.1"/>
    </source>
</evidence>
<dbReference type="SUPFAM" id="SSF88659">
    <property type="entry name" value="Sigma3 and sigma4 domains of RNA polymerase sigma factors"/>
    <property type="match status" value="1"/>
</dbReference>
<dbReference type="InterPro" id="IPR000838">
    <property type="entry name" value="RNA_pol_sigma70_ECF_CS"/>
</dbReference>
<dbReference type="PANTHER" id="PTHR43133:SF59">
    <property type="entry name" value="ECF RNA POLYMERASE SIGMA FACTOR SIGR"/>
    <property type="match status" value="1"/>
</dbReference>
<protein>
    <recommendedName>
        <fullName evidence="6">RNA polymerase sigma factor</fullName>
    </recommendedName>
</protein>
<evidence type="ECO:0000313" key="11">
    <source>
        <dbReference type="Proteomes" id="UP000467105"/>
    </source>
</evidence>
<dbReference type="Pfam" id="PF04542">
    <property type="entry name" value="Sigma70_r2"/>
    <property type="match status" value="1"/>
</dbReference>
<feature type="domain" description="RNA polymerase sigma-70 region 2" evidence="8">
    <location>
        <begin position="81"/>
        <end position="143"/>
    </location>
</feature>
<keyword evidence="2 6" id="KW-0805">Transcription regulation</keyword>
<comment type="similarity">
    <text evidence="1 6">Belongs to the sigma-70 factor family. ECF subfamily.</text>
</comment>
<dbReference type="Gene3D" id="1.10.10.10">
    <property type="entry name" value="Winged helix-like DNA-binding domain superfamily/Winged helix DNA-binding domain"/>
    <property type="match status" value="1"/>
</dbReference>
<dbReference type="AlphaFoldDB" id="A0A7I7YUW3"/>
<dbReference type="GO" id="GO:0003677">
    <property type="term" value="F:DNA binding"/>
    <property type="evidence" value="ECO:0007669"/>
    <property type="project" value="UniProtKB-KW"/>
</dbReference>
<name>A0A7I7YUW3_9MYCO</name>
<dbReference type="GO" id="GO:0006352">
    <property type="term" value="P:DNA-templated transcription initiation"/>
    <property type="evidence" value="ECO:0007669"/>
    <property type="project" value="InterPro"/>
</dbReference>
<keyword evidence="4 6" id="KW-0238">DNA-binding</keyword>
<dbReference type="GO" id="GO:0016987">
    <property type="term" value="F:sigma factor activity"/>
    <property type="evidence" value="ECO:0007669"/>
    <property type="project" value="UniProtKB-KW"/>
</dbReference>
<feature type="region of interest" description="Disordered" evidence="7">
    <location>
        <begin position="40"/>
        <end position="68"/>
    </location>
</feature>
<feature type="domain" description="RNA polymerase sigma factor 70 region 4 type 2" evidence="9">
    <location>
        <begin position="184"/>
        <end position="235"/>
    </location>
</feature>
<dbReference type="InterPro" id="IPR013249">
    <property type="entry name" value="RNA_pol_sigma70_r4_t2"/>
</dbReference>
<organism evidence="10 11">
    <name type="scientific">Mycobacterium parmense</name>
    <dbReference type="NCBI Taxonomy" id="185642"/>
    <lineage>
        <taxon>Bacteria</taxon>
        <taxon>Bacillati</taxon>
        <taxon>Actinomycetota</taxon>
        <taxon>Actinomycetes</taxon>
        <taxon>Mycobacteriales</taxon>
        <taxon>Mycobacteriaceae</taxon>
        <taxon>Mycobacterium</taxon>
        <taxon>Mycobacterium simiae complex</taxon>
    </lineage>
</organism>